<dbReference type="Pfam" id="PF03583">
    <property type="entry name" value="LIP"/>
    <property type="match status" value="1"/>
</dbReference>
<dbReference type="SUPFAM" id="SSF53474">
    <property type="entry name" value="alpha/beta-Hydrolases"/>
    <property type="match status" value="1"/>
</dbReference>
<comment type="caution">
    <text evidence="3">The sequence shown here is derived from an EMBL/GenBank/DDBJ whole genome shotgun (WGS) entry which is preliminary data.</text>
</comment>
<name>A0A6N6M8R8_9FLAO</name>
<dbReference type="InterPro" id="IPR029058">
    <property type="entry name" value="AB_hydrolase_fold"/>
</dbReference>
<dbReference type="AlphaFoldDB" id="A0A6N6M8R8"/>
<protein>
    <submittedName>
        <fullName evidence="3">T9SS type A sorting domain-containing protein</fullName>
    </submittedName>
</protein>
<dbReference type="InterPro" id="IPR005152">
    <property type="entry name" value="Lipase_secreted"/>
</dbReference>
<feature type="domain" description="Secretion system C-terminal sorting" evidence="2">
    <location>
        <begin position="414"/>
        <end position="481"/>
    </location>
</feature>
<accession>A0A6N6M8R8</accession>
<evidence type="ECO:0000313" key="4">
    <source>
        <dbReference type="Proteomes" id="UP000435357"/>
    </source>
</evidence>
<dbReference type="PANTHER" id="PTHR34853:SF1">
    <property type="entry name" value="LIPASE 5"/>
    <property type="match status" value="1"/>
</dbReference>
<keyword evidence="1" id="KW-0732">Signal</keyword>
<dbReference type="Proteomes" id="UP000435357">
    <property type="component" value="Unassembled WGS sequence"/>
</dbReference>
<evidence type="ECO:0000313" key="3">
    <source>
        <dbReference type="EMBL" id="KAB1064785.1"/>
    </source>
</evidence>
<reference evidence="3 4" key="1">
    <citation type="submission" date="2019-09" db="EMBL/GenBank/DDBJ databases">
        <title>Genomes of Cryomorphaceae.</title>
        <authorList>
            <person name="Bowman J.P."/>
        </authorList>
    </citation>
    <scope>NUCLEOTIDE SEQUENCE [LARGE SCALE GENOMIC DNA]</scope>
    <source>
        <strain evidence="3 4">KCTC 52047</strain>
    </source>
</reference>
<gene>
    <name evidence="3" type="ORF">F3059_05360</name>
</gene>
<proteinExistence type="predicted"/>
<evidence type="ECO:0000259" key="2">
    <source>
        <dbReference type="Pfam" id="PF18962"/>
    </source>
</evidence>
<dbReference type="RefSeq" id="WP_151167104.1">
    <property type="nucleotide sequence ID" value="NZ_WACR01000004.1"/>
</dbReference>
<dbReference type="OrthoDB" id="4857813at2"/>
<dbReference type="GO" id="GO:0016042">
    <property type="term" value="P:lipid catabolic process"/>
    <property type="evidence" value="ECO:0007669"/>
    <property type="project" value="InterPro"/>
</dbReference>
<dbReference type="GO" id="GO:0004806">
    <property type="term" value="F:triacylglycerol lipase activity"/>
    <property type="evidence" value="ECO:0007669"/>
    <property type="project" value="InterPro"/>
</dbReference>
<dbReference type="Pfam" id="PF18962">
    <property type="entry name" value="Por_Secre_tail"/>
    <property type="match status" value="1"/>
</dbReference>
<organism evidence="3 4">
    <name type="scientific">Salibacter halophilus</name>
    <dbReference type="NCBI Taxonomy" id="1803916"/>
    <lineage>
        <taxon>Bacteria</taxon>
        <taxon>Pseudomonadati</taxon>
        <taxon>Bacteroidota</taxon>
        <taxon>Flavobacteriia</taxon>
        <taxon>Flavobacteriales</taxon>
        <taxon>Salibacteraceae</taxon>
        <taxon>Salibacter</taxon>
    </lineage>
</organism>
<sequence length="483" mass="52738">MPKQIRTSLITFILVVFVLNVKPQVLDSYQKLESLSSSALSNTASVLGLNVALPYSVDIYKINYFTTDENGNNEIASGMVVIPTDSCAGYPMGLYAHGTVLKRDDVPSRNNGEGTIGKLFAGAGYVMVLPDYLGMGDNPGFHPYIHAETQATASIDAMRAARELCSDVNTNLDGDVFITGYSQGGHAAMATHQYIQENALQNEFHVRAAAPASGPYDMSGIQAGGIVSGAPYSNPGYVVYLIKGYQQAYGNLYNNSIAELLRSPYNTTVPPLLDGTHTLTELNNALPSRIDSFMKASFLNDIRSTYQSKNHPLWQDLIDNDVYNWVPDSATRMYYCTGDEQVEYQNSIKADSFMNAMGAQDVAAINRGPSNHGGCVVPSLYSVITFFDSISTPCNAVDTTTTFAQFRSEPELRVYPNPARSVLNVEIAEPATLTLYELSGREVMSRKISGTKKLPVHFLDPGVYLLKVESNGTTQLKRILISR</sequence>
<evidence type="ECO:0000256" key="1">
    <source>
        <dbReference type="ARBA" id="ARBA00022729"/>
    </source>
</evidence>
<dbReference type="Gene3D" id="3.40.50.1820">
    <property type="entry name" value="alpha/beta hydrolase"/>
    <property type="match status" value="1"/>
</dbReference>
<dbReference type="PANTHER" id="PTHR34853">
    <property type="match status" value="1"/>
</dbReference>
<dbReference type="InterPro" id="IPR026444">
    <property type="entry name" value="Secre_tail"/>
</dbReference>
<dbReference type="EMBL" id="WACR01000004">
    <property type="protein sequence ID" value="KAB1064785.1"/>
    <property type="molecule type" value="Genomic_DNA"/>
</dbReference>
<dbReference type="Gene3D" id="1.10.260.160">
    <property type="match status" value="1"/>
</dbReference>
<dbReference type="NCBIfam" id="TIGR04183">
    <property type="entry name" value="Por_Secre_tail"/>
    <property type="match status" value="1"/>
</dbReference>
<keyword evidence="4" id="KW-1185">Reference proteome</keyword>